<proteinExistence type="predicted"/>
<gene>
    <name evidence="1" type="ORF">S01H1_41188</name>
</gene>
<reference evidence="1" key="1">
    <citation type="journal article" date="2014" name="Front. Microbiol.">
        <title>High frequency of phylogenetically diverse reductive dehalogenase-homologous genes in deep subseafloor sedimentary metagenomes.</title>
        <authorList>
            <person name="Kawai M."/>
            <person name="Futagami T."/>
            <person name="Toyoda A."/>
            <person name="Takaki Y."/>
            <person name="Nishi S."/>
            <person name="Hori S."/>
            <person name="Arai W."/>
            <person name="Tsubouchi T."/>
            <person name="Morono Y."/>
            <person name="Uchiyama I."/>
            <person name="Ito T."/>
            <person name="Fujiyama A."/>
            <person name="Inagaki F."/>
            <person name="Takami H."/>
        </authorList>
    </citation>
    <scope>NUCLEOTIDE SEQUENCE</scope>
    <source>
        <strain evidence="1">Expedition CK06-06</strain>
    </source>
</reference>
<protein>
    <recommendedName>
        <fullName evidence="2">Terminase large subunit gp17-like C-terminal domain-containing protein</fullName>
    </recommendedName>
</protein>
<name>X0V199_9ZZZZ</name>
<organism evidence="1">
    <name type="scientific">marine sediment metagenome</name>
    <dbReference type="NCBI Taxonomy" id="412755"/>
    <lineage>
        <taxon>unclassified sequences</taxon>
        <taxon>metagenomes</taxon>
        <taxon>ecological metagenomes</taxon>
    </lineage>
</organism>
<sequence>RLGREPWPFMVEALDSRMRRYGGVCAHDATGLGNVVNDLIDYPVTPVVLVGRVRQEIFNEYISAIEQGSFMCPRIEYMYGEHKYLRLEDLYGRGHPPDSVVAGAIAWHMRDRATTMMMPPLIDEFEVAASNWDI</sequence>
<accession>X0V199</accession>
<dbReference type="EMBL" id="BARS01026110">
    <property type="protein sequence ID" value="GAG11860.1"/>
    <property type="molecule type" value="Genomic_DNA"/>
</dbReference>
<evidence type="ECO:0008006" key="2">
    <source>
        <dbReference type="Google" id="ProtNLM"/>
    </source>
</evidence>
<evidence type="ECO:0000313" key="1">
    <source>
        <dbReference type="EMBL" id="GAG11860.1"/>
    </source>
</evidence>
<comment type="caution">
    <text evidence="1">The sequence shown here is derived from an EMBL/GenBank/DDBJ whole genome shotgun (WGS) entry which is preliminary data.</text>
</comment>
<feature type="non-terminal residue" evidence="1">
    <location>
        <position position="1"/>
    </location>
</feature>
<dbReference type="AlphaFoldDB" id="X0V199"/>